<sequence length="146" mass="16369">MNSTIIKQISKFVIVGVINTGIDFAVLNALLFSTKIYSGRWLILFNSISFSAAVINSYFLNKYWTFKSQNVEDSKAKQFSQFLIISVIGISINDAIVYGLATFTSPLFGLSAQMWTNVAKLFATAASMVWNFIGYKFIVFKKKDSI</sequence>
<reference evidence="9" key="1">
    <citation type="submission" date="2017-09" db="EMBL/GenBank/DDBJ databases">
        <title>Depth-based differentiation of microbial function through sediment-hosted aquifers and enrichment of novel symbionts in the deep terrestrial subsurface.</title>
        <authorList>
            <person name="Probst A.J."/>
            <person name="Ladd B."/>
            <person name="Jarett J.K."/>
            <person name="Geller-Mcgrath D.E."/>
            <person name="Sieber C.M.K."/>
            <person name="Emerson J.B."/>
            <person name="Anantharaman K."/>
            <person name="Thomas B.C."/>
            <person name="Malmstrom R."/>
            <person name="Stieglmeier M."/>
            <person name="Klingl A."/>
            <person name="Woyke T."/>
            <person name="Ryan C.M."/>
            <person name="Banfield J.F."/>
        </authorList>
    </citation>
    <scope>NUCLEOTIDE SEQUENCE [LARGE SCALE GENOMIC DNA]</scope>
</reference>
<proteinExistence type="inferred from homology"/>
<evidence type="ECO:0000256" key="4">
    <source>
        <dbReference type="ARBA" id="ARBA00022989"/>
    </source>
</evidence>
<evidence type="ECO:0000256" key="5">
    <source>
        <dbReference type="ARBA" id="ARBA00023136"/>
    </source>
</evidence>
<evidence type="ECO:0000259" key="7">
    <source>
        <dbReference type="Pfam" id="PF04138"/>
    </source>
</evidence>
<protein>
    <recommendedName>
        <fullName evidence="7">GtrA/DPMS transmembrane domain-containing protein</fullName>
    </recommendedName>
</protein>
<evidence type="ECO:0000313" key="8">
    <source>
        <dbReference type="EMBL" id="PIV31949.1"/>
    </source>
</evidence>
<feature type="domain" description="GtrA/DPMS transmembrane" evidence="7">
    <location>
        <begin position="11"/>
        <end position="140"/>
    </location>
</feature>
<dbReference type="AlphaFoldDB" id="A0A2M7CQJ4"/>
<feature type="transmembrane region" description="Helical" evidence="6">
    <location>
        <begin position="82"/>
        <end position="101"/>
    </location>
</feature>
<comment type="similarity">
    <text evidence="2">Belongs to the GtrA family.</text>
</comment>
<feature type="transmembrane region" description="Helical" evidence="6">
    <location>
        <begin position="12"/>
        <end position="33"/>
    </location>
</feature>
<accession>A0A2M7CQJ4</accession>
<evidence type="ECO:0000256" key="1">
    <source>
        <dbReference type="ARBA" id="ARBA00004141"/>
    </source>
</evidence>
<keyword evidence="3 6" id="KW-0812">Transmembrane</keyword>
<dbReference type="GO" id="GO:0005886">
    <property type="term" value="C:plasma membrane"/>
    <property type="evidence" value="ECO:0007669"/>
    <property type="project" value="TreeGrafter"/>
</dbReference>
<dbReference type="GO" id="GO:0000271">
    <property type="term" value="P:polysaccharide biosynthetic process"/>
    <property type="evidence" value="ECO:0007669"/>
    <property type="project" value="InterPro"/>
</dbReference>
<evidence type="ECO:0000256" key="6">
    <source>
        <dbReference type="SAM" id="Phobius"/>
    </source>
</evidence>
<dbReference type="Proteomes" id="UP000230595">
    <property type="component" value="Unassembled WGS sequence"/>
</dbReference>
<feature type="transmembrane region" description="Helical" evidence="6">
    <location>
        <begin position="121"/>
        <end position="140"/>
    </location>
</feature>
<feature type="transmembrane region" description="Helical" evidence="6">
    <location>
        <begin position="39"/>
        <end position="61"/>
    </location>
</feature>
<dbReference type="PANTHER" id="PTHR38459">
    <property type="entry name" value="PROPHAGE BACTOPRENOL-LINKED GLUCOSE TRANSLOCASE HOMOLOG"/>
    <property type="match status" value="1"/>
</dbReference>
<keyword evidence="4 6" id="KW-1133">Transmembrane helix</keyword>
<evidence type="ECO:0000313" key="9">
    <source>
        <dbReference type="Proteomes" id="UP000230595"/>
    </source>
</evidence>
<dbReference type="Pfam" id="PF04138">
    <property type="entry name" value="GtrA_DPMS_TM"/>
    <property type="match status" value="1"/>
</dbReference>
<name>A0A2M7CQJ4_9BACT</name>
<dbReference type="InterPro" id="IPR051401">
    <property type="entry name" value="GtrA_CellWall_Glycosyl"/>
</dbReference>
<gene>
    <name evidence="8" type="ORF">COS33_00510</name>
</gene>
<dbReference type="InterPro" id="IPR007267">
    <property type="entry name" value="GtrA_DPMS_TM"/>
</dbReference>
<comment type="caution">
    <text evidence="8">The sequence shown here is derived from an EMBL/GenBank/DDBJ whole genome shotgun (WGS) entry which is preliminary data.</text>
</comment>
<keyword evidence="5 6" id="KW-0472">Membrane</keyword>
<comment type="subcellular location">
    <subcellularLocation>
        <location evidence="1">Membrane</location>
        <topology evidence="1">Multi-pass membrane protein</topology>
    </subcellularLocation>
</comment>
<dbReference type="EMBL" id="PEUH01000008">
    <property type="protein sequence ID" value="PIV31949.1"/>
    <property type="molecule type" value="Genomic_DNA"/>
</dbReference>
<evidence type="ECO:0000256" key="2">
    <source>
        <dbReference type="ARBA" id="ARBA00009399"/>
    </source>
</evidence>
<dbReference type="PANTHER" id="PTHR38459:SF1">
    <property type="entry name" value="PROPHAGE BACTOPRENOL-LINKED GLUCOSE TRANSLOCASE HOMOLOG"/>
    <property type="match status" value="1"/>
</dbReference>
<evidence type="ECO:0000256" key="3">
    <source>
        <dbReference type="ARBA" id="ARBA00022692"/>
    </source>
</evidence>
<organism evidence="8 9">
    <name type="scientific">Candidatus Wolfebacteria bacterium CG02_land_8_20_14_3_00_37_12</name>
    <dbReference type="NCBI Taxonomy" id="1975066"/>
    <lineage>
        <taxon>Bacteria</taxon>
        <taxon>Candidatus Wolfeibacteriota</taxon>
    </lineage>
</organism>